<reference evidence="2" key="1">
    <citation type="submission" date="2023-07" db="EMBL/GenBank/DDBJ databases">
        <title>30 novel species of actinomycetes from the DSMZ collection.</title>
        <authorList>
            <person name="Nouioui I."/>
        </authorList>
    </citation>
    <scope>NUCLEOTIDE SEQUENCE [LARGE SCALE GENOMIC DNA]</scope>
    <source>
        <strain evidence="2">DSM 44917</strain>
    </source>
</reference>
<dbReference type="Pfam" id="PF19380">
    <property type="entry name" value="DUF5955"/>
    <property type="match status" value="1"/>
</dbReference>
<gene>
    <name evidence="1" type="ORF">RM780_02115</name>
</gene>
<comment type="caution">
    <text evidence="1">The sequence shown here is derived from an EMBL/GenBank/DDBJ whole genome shotgun (WGS) entry which is preliminary data.</text>
</comment>
<evidence type="ECO:0000313" key="1">
    <source>
        <dbReference type="EMBL" id="MDT0305758.1"/>
    </source>
</evidence>
<protein>
    <submittedName>
        <fullName evidence="1">DUF5955 family protein</fullName>
    </submittedName>
</protein>
<accession>A0ABU2L372</accession>
<dbReference type="EMBL" id="JAVREN010000002">
    <property type="protein sequence ID" value="MDT0305758.1"/>
    <property type="molecule type" value="Genomic_DNA"/>
</dbReference>
<keyword evidence="2" id="KW-1185">Reference proteome</keyword>
<dbReference type="RefSeq" id="WP_311628665.1">
    <property type="nucleotide sequence ID" value="NZ_JAVREN010000002.1"/>
</dbReference>
<dbReference type="Proteomes" id="UP001183388">
    <property type="component" value="Unassembled WGS sequence"/>
</dbReference>
<evidence type="ECO:0000313" key="2">
    <source>
        <dbReference type="Proteomes" id="UP001183388"/>
    </source>
</evidence>
<organism evidence="1 2">
    <name type="scientific">Streptomyces boetiae</name>
    <dbReference type="NCBI Taxonomy" id="3075541"/>
    <lineage>
        <taxon>Bacteria</taxon>
        <taxon>Bacillati</taxon>
        <taxon>Actinomycetota</taxon>
        <taxon>Actinomycetes</taxon>
        <taxon>Kitasatosporales</taxon>
        <taxon>Streptomycetaceae</taxon>
        <taxon>Streptomyces</taxon>
    </lineage>
</organism>
<proteinExistence type="predicted"/>
<dbReference type="InterPro" id="IPR045999">
    <property type="entry name" value="DUF5955"/>
</dbReference>
<name>A0ABU2L372_9ACTN</name>
<sequence length="119" mass="12667">MRSVPSRGTDPRLLSLRAAVDRLRRDLRGYQAALADREVADRELSTLDGILAAEIPDTAALGQALLLIAAAVGSVSALAPAVHQLRKAVELFGVPHQHTAYARPHPSSLGAGRSTEWGR</sequence>